<dbReference type="Proteomes" id="UP000277294">
    <property type="component" value="Unassembled WGS sequence"/>
</dbReference>
<keyword evidence="1" id="KW-0489">Methyltransferase</keyword>
<evidence type="ECO:0000256" key="2">
    <source>
        <dbReference type="ARBA" id="ARBA00022679"/>
    </source>
</evidence>
<dbReference type="GO" id="GO:0035243">
    <property type="term" value="F:protein-arginine omega-N symmetric methyltransferase activity"/>
    <property type="evidence" value="ECO:0007669"/>
    <property type="project" value="TreeGrafter"/>
</dbReference>
<dbReference type="PANTHER" id="PTHR12049:SF7">
    <property type="entry name" value="PROTEIN ARGININE METHYLTRANSFERASE NDUFAF7, MITOCHONDRIAL"/>
    <property type="match status" value="1"/>
</dbReference>
<dbReference type="RefSeq" id="WP_124077298.1">
    <property type="nucleotide sequence ID" value="NZ_UWPJ01000005.1"/>
</dbReference>
<accession>A0A3P4AWG1</accession>
<evidence type="ECO:0000256" key="1">
    <source>
        <dbReference type="ARBA" id="ARBA00022603"/>
    </source>
</evidence>
<organism evidence="3 4">
    <name type="scientific">Pigmentiphaga humi</name>
    <dbReference type="NCBI Taxonomy" id="2478468"/>
    <lineage>
        <taxon>Bacteria</taxon>
        <taxon>Pseudomonadati</taxon>
        <taxon>Pseudomonadota</taxon>
        <taxon>Betaproteobacteria</taxon>
        <taxon>Burkholderiales</taxon>
        <taxon>Alcaligenaceae</taxon>
        <taxon>Pigmentiphaga</taxon>
    </lineage>
</organism>
<keyword evidence="2" id="KW-0808">Transferase</keyword>
<dbReference type="EMBL" id="UWPJ01000005">
    <property type="protein sequence ID" value="VCU68062.1"/>
    <property type="molecule type" value="Genomic_DNA"/>
</dbReference>
<dbReference type="InterPro" id="IPR038375">
    <property type="entry name" value="NDUFAF7_sf"/>
</dbReference>
<dbReference type="Pfam" id="PF02636">
    <property type="entry name" value="Methyltransf_28"/>
    <property type="match status" value="1"/>
</dbReference>
<gene>
    <name evidence="3" type="ORF">PIGHUM_00109</name>
</gene>
<evidence type="ECO:0008006" key="5">
    <source>
        <dbReference type="Google" id="ProtNLM"/>
    </source>
</evidence>
<dbReference type="OrthoDB" id="9794208at2"/>
<proteinExistence type="predicted"/>
<dbReference type="InterPro" id="IPR003788">
    <property type="entry name" value="NDUFAF7"/>
</dbReference>
<evidence type="ECO:0000313" key="3">
    <source>
        <dbReference type="EMBL" id="VCU68062.1"/>
    </source>
</evidence>
<protein>
    <recommendedName>
        <fullName evidence="5">S-adenosyl-L-methionine-dependent methyltransferase</fullName>
    </recommendedName>
</protein>
<dbReference type="GO" id="GO:0032259">
    <property type="term" value="P:methylation"/>
    <property type="evidence" value="ECO:0007669"/>
    <property type="project" value="UniProtKB-KW"/>
</dbReference>
<dbReference type="SUPFAM" id="SSF53335">
    <property type="entry name" value="S-adenosyl-L-methionine-dependent methyltransferases"/>
    <property type="match status" value="1"/>
</dbReference>
<reference evidence="3 4" key="1">
    <citation type="submission" date="2018-10" db="EMBL/GenBank/DDBJ databases">
        <authorList>
            <person name="Criscuolo A."/>
        </authorList>
    </citation>
    <scope>NUCLEOTIDE SEQUENCE [LARGE SCALE GENOMIC DNA]</scope>
    <source>
        <strain evidence="3">DnA1</strain>
    </source>
</reference>
<name>A0A3P4AWG1_9BURK</name>
<dbReference type="AlphaFoldDB" id="A0A3P4AWG1"/>
<keyword evidence="4" id="KW-1185">Reference proteome</keyword>
<evidence type="ECO:0000313" key="4">
    <source>
        <dbReference type="Proteomes" id="UP000277294"/>
    </source>
</evidence>
<dbReference type="PANTHER" id="PTHR12049">
    <property type="entry name" value="PROTEIN ARGININE METHYLTRANSFERASE NDUFAF7, MITOCHONDRIAL"/>
    <property type="match status" value="1"/>
</dbReference>
<sequence length="385" mass="41200">MKNLPELDPLARAHADRVADHLAAQIRAAGGWLPFDRWMEQALYAPGLGYYAAGSAKLAEGGRAPSGDFVTAPELTPLFARTLARQAAQVLQACGGAEVLEFGAGTGALADGLLAELDELGLRVRYRIVEVSADLRERQRARLAPYGDRVEWLDALPVSFTGCVVANEVLDAMPVRLFRWGEASLLERGVALGEGGQFVWQDRAAPADLARLVAARMPPLPGYVSEVNQQGEAFVRGMGTWLKAGAALLIDYGFARAEYYHPQRAEGTLMCHLRHVAHADPFVAVGVQDITAHVDFTAMAEAAVEGGLEVLGYASQANFLMNAGLMDLLARMDPADAAAYAQAVAPVQKLLSPAEMGELFKVLAVGRGVDEPLIGFARGDRSHTL</sequence>
<dbReference type="InterPro" id="IPR029063">
    <property type="entry name" value="SAM-dependent_MTases_sf"/>
</dbReference>
<dbReference type="Gene3D" id="3.40.50.12710">
    <property type="match status" value="1"/>
</dbReference>